<keyword evidence="6" id="KW-1185">Reference proteome</keyword>
<dbReference type="RefSeq" id="WP_138863881.1">
    <property type="nucleotide sequence ID" value="NZ_VCPC01000002.1"/>
</dbReference>
<dbReference type="Pfam" id="PF12802">
    <property type="entry name" value="MarR_2"/>
    <property type="match status" value="1"/>
</dbReference>
<evidence type="ECO:0000313" key="5">
    <source>
        <dbReference type="EMBL" id="TMV13325.1"/>
    </source>
</evidence>
<dbReference type="InterPro" id="IPR023187">
    <property type="entry name" value="Tscrpt_reg_MarR-type_CS"/>
</dbReference>
<sequence>MSAPAKPLSNKPLSKQRLRLWLRMLSAHRGIEMHLREQLRLSHDSTLPRFDVMSALDRYRDGLRMSDLSARLKVSNGNVTGIVERLASEGLVERVAVDGDRRAMCVRLTPAGIDRFADMARNHETWVNDRLSAFTEDELITLITLLDRIGEIHE</sequence>
<dbReference type="SMART" id="SM00347">
    <property type="entry name" value="HTH_MARR"/>
    <property type="match status" value="1"/>
</dbReference>
<evidence type="ECO:0000256" key="2">
    <source>
        <dbReference type="ARBA" id="ARBA00023125"/>
    </source>
</evidence>
<dbReference type="PANTHER" id="PTHR33164">
    <property type="entry name" value="TRANSCRIPTIONAL REGULATOR, MARR FAMILY"/>
    <property type="match status" value="1"/>
</dbReference>
<evidence type="ECO:0000256" key="1">
    <source>
        <dbReference type="ARBA" id="ARBA00023015"/>
    </source>
</evidence>
<evidence type="ECO:0000313" key="6">
    <source>
        <dbReference type="Proteomes" id="UP001191082"/>
    </source>
</evidence>
<dbReference type="PANTHER" id="PTHR33164:SF43">
    <property type="entry name" value="HTH-TYPE TRANSCRIPTIONAL REPRESSOR YETL"/>
    <property type="match status" value="1"/>
</dbReference>
<feature type="domain" description="HTH marR-type" evidence="4">
    <location>
        <begin position="17"/>
        <end position="151"/>
    </location>
</feature>
<evidence type="ECO:0000259" key="4">
    <source>
        <dbReference type="PROSITE" id="PS50995"/>
    </source>
</evidence>
<evidence type="ECO:0000256" key="3">
    <source>
        <dbReference type="ARBA" id="ARBA00023163"/>
    </source>
</evidence>
<dbReference type="Gene3D" id="1.10.10.10">
    <property type="entry name" value="Winged helix-like DNA-binding domain superfamily/Winged helix DNA-binding domain"/>
    <property type="match status" value="1"/>
</dbReference>
<keyword evidence="2" id="KW-0238">DNA-binding</keyword>
<keyword evidence="1" id="KW-0805">Transcription regulation</keyword>
<dbReference type="Proteomes" id="UP001191082">
    <property type="component" value="Unassembled WGS sequence"/>
</dbReference>
<protein>
    <submittedName>
        <fullName evidence="5">MarR family transcriptional regulator</fullName>
    </submittedName>
</protein>
<dbReference type="PROSITE" id="PS01117">
    <property type="entry name" value="HTH_MARR_1"/>
    <property type="match status" value="1"/>
</dbReference>
<comment type="caution">
    <text evidence="5">The sequence shown here is derived from an EMBL/GenBank/DDBJ whole genome shotgun (WGS) entry which is preliminary data.</text>
</comment>
<dbReference type="InterPro" id="IPR000835">
    <property type="entry name" value="HTH_MarR-typ"/>
</dbReference>
<dbReference type="SUPFAM" id="SSF46785">
    <property type="entry name" value="Winged helix' DNA-binding domain"/>
    <property type="match status" value="1"/>
</dbReference>
<dbReference type="PROSITE" id="PS50995">
    <property type="entry name" value="HTH_MARR_2"/>
    <property type="match status" value="1"/>
</dbReference>
<gene>
    <name evidence="5" type="ORF">FGK64_11275</name>
</gene>
<dbReference type="InterPro" id="IPR039422">
    <property type="entry name" value="MarR/SlyA-like"/>
</dbReference>
<dbReference type="PRINTS" id="PR00598">
    <property type="entry name" value="HTHMARR"/>
</dbReference>
<organism evidence="5 6">
    <name type="scientific">Arenibacterium halophilum</name>
    <dbReference type="NCBI Taxonomy" id="2583821"/>
    <lineage>
        <taxon>Bacteria</taxon>
        <taxon>Pseudomonadati</taxon>
        <taxon>Pseudomonadota</taxon>
        <taxon>Alphaproteobacteria</taxon>
        <taxon>Rhodobacterales</taxon>
        <taxon>Paracoccaceae</taxon>
        <taxon>Arenibacterium</taxon>
    </lineage>
</organism>
<dbReference type="InterPro" id="IPR036388">
    <property type="entry name" value="WH-like_DNA-bd_sf"/>
</dbReference>
<keyword evidence="3" id="KW-0804">Transcription</keyword>
<dbReference type="InterPro" id="IPR036390">
    <property type="entry name" value="WH_DNA-bd_sf"/>
</dbReference>
<proteinExistence type="predicted"/>
<dbReference type="EMBL" id="VCPC01000002">
    <property type="protein sequence ID" value="TMV13325.1"/>
    <property type="molecule type" value="Genomic_DNA"/>
</dbReference>
<name>A0ABY2XBV0_9RHOB</name>
<accession>A0ABY2XBV0</accession>
<reference evidence="5 6" key="1">
    <citation type="submission" date="2019-05" db="EMBL/GenBank/DDBJ databases">
        <title>Marivita sp. nov. isolated from sea sediment.</title>
        <authorList>
            <person name="Kim W."/>
        </authorList>
    </citation>
    <scope>NUCLEOTIDE SEQUENCE [LARGE SCALE GENOMIC DNA]</scope>
    <source>
        <strain evidence="5 6">CAU 1492</strain>
    </source>
</reference>